<evidence type="ECO:0000256" key="3">
    <source>
        <dbReference type="ARBA" id="ARBA00023004"/>
    </source>
</evidence>
<dbReference type="GO" id="GO:0051537">
    <property type="term" value="F:2 iron, 2 sulfur cluster binding"/>
    <property type="evidence" value="ECO:0007669"/>
    <property type="project" value="UniProtKB-KW"/>
</dbReference>
<keyword evidence="4" id="KW-0411">Iron-sulfur</keyword>
<dbReference type="KEGG" id="fln:FLA_5411"/>
<evidence type="ECO:0000256" key="4">
    <source>
        <dbReference type="ARBA" id="ARBA00023014"/>
    </source>
</evidence>
<keyword evidence="2" id="KW-0479">Metal-binding</keyword>
<dbReference type="Gene3D" id="2.102.10.10">
    <property type="entry name" value="Rieske [2Fe-2S] iron-sulphur domain"/>
    <property type="match status" value="1"/>
</dbReference>
<name>A0A173MNZ0_9BACT</name>
<dbReference type="Proteomes" id="UP000186917">
    <property type="component" value="Unassembled WGS sequence"/>
</dbReference>
<evidence type="ECO:0000313" key="8">
    <source>
        <dbReference type="EMBL" id="SIS71775.1"/>
    </source>
</evidence>
<dbReference type="InterPro" id="IPR017941">
    <property type="entry name" value="Rieske_2Fe-2S"/>
</dbReference>
<evidence type="ECO:0000259" key="7">
    <source>
        <dbReference type="PROSITE" id="PS51296"/>
    </source>
</evidence>
<organism evidence="8 9">
    <name type="scientific">Filimonas lacunae</name>
    <dbReference type="NCBI Taxonomy" id="477680"/>
    <lineage>
        <taxon>Bacteria</taxon>
        <taxon>Pseudomonadati</taxon>
        <taxon>Bacteroidota</taxon>
        <taxon>Chitinophagia</taxon>
        <taxon>Chitinophagales</taxon>
        <taxon>Chitinophagaceae</taxon>
        <taxon>Filimonas</taxon>
    </lineage>
</organism>
<keyword evidence="8" id="KW-0223">Dioxygenase</keyword>
<evidence type="ECO:0000313" key="9">
    <source>
        <dbReference type="Proteomes" id="UP000186917"/>
    </source>
</evidence>
<keyword evidence="3" id="KW-0408">Iron</keyword>
<dbReference type="PANTHER" id="PTHR21496">
    <property type="entry name" value="FERREDOXIN-RELATED"/>
    <property type="match status" value="1"/>
</dbReference>
<dbReference type="GO" id="GO:0051213">
    <property type="term" value="F:dioxygenase activity"/>
    <property type="evidence" value="ECO:0007669"/>
    <property type="project" value="UniProtKB-KW"/>
</dbReference>
<dbReference type="OrthoDB" id="593800at2"/>
<dbReference type="GO" id="GO:0046872">
    <property type="term" value="F:metal ion binding"/>
    <property type="evidence" value="ECO:0007669"/>
    <property type="project" value="UniProtKB-KW"/>
</dbReference>
<keyword evidence="9" id="KW-1185">Reference proteome</keyword>
<feature type="domain" description="Rieske" evidence="7">
    <location>
        <begin position="9"/>
        <end position="106"/>
    </location>
</feature>
<evidence type="ECO:0000256" key="5">
    <source>
        <dbReference type="ARBA" id="ARBA00034078"/>
    </source>
</evidence>
<protein>
    <submittedName>
        <fullName evidence="8">3-phenylpropionate/trans-cinnamate dioxygenase ferredoxin subunit</fullName>
    </submittedName>
</protein>
<reference evidence="9" key="1">
    <citation type="submission" date="2017-01" db="EMBL/GenBank/DDBJ databases">
        <authorList>
            <person name="Varghese N."/>
            <person name="Submissions S."/>
        </authorList>
    </citation>
    <scope>NUCLEOTIDE SEQUENCE [LARGE SCALE GENOMIC DNA]</scope>
    <source>
        <strain evidence="9">DSM 21054</strain>
    </source>
</reference>
<dbReference type="PROSITE" id="PS51296">
    <property type="entry name" value="RIESKE"/>
    <property type="match status" value="1"/>
</dbReference>
<keyword evidence="1" id="KW-0001">2Fe-2S</keyword>
<evidence type="ECO:0000256" key="2">
    <source>
        <dbReference type="ARBA" id="ARBA00022723"/>
    </source>
</evidence>
<dbReference type="STRING" id="477680.SAMN05421788_101800"/>
<dbReference type="RefSeq" id="WP_076375865.1">
    <property type="nucleotide sequence ID" value="NZ_AP017422.1"/>
</dbReference>
<dbReference type="InterPro" id="IPR036922">
    <property type="entry name" value="Rieske_2Fe-2S_sf"/>
</dbReference>
<dbReference type="SUPFAM" id="SSF50022">
    <property type="entry name" value="ISP domain"/>
    <property type="match status" value="1"/>
</dbReference>
<accession>A0A173MNZ0</accession>
<comment type="cofactor">
    <cofactor evidence="5">
        <name>[2Fe-2S] cluster</name>
        <dbReference type="ChEBI" id="CHEBI:190135"/>
    </cofactor>
</comment>
<dbReference type="Pfam" id="PF00355">
    <property type="entry name" value="Rieske"/>
    <property type="match status" value="1"/>
</dbReference>
<evidence type="ECO:0000256" key="6">
    <source>
        <dbReference type="ARBA" id="ARBA00038001"/>
    </source>
</evidence>
<comment type="similarity">
    <text evidence="6">Belongs to the bacterial ring-hydroxylating dioxygenase ferredoxin component family.</text>
</comment>
<gene>
    <name evidence="8" type="ORF">SAMN05421788_101800</name>
</gene>
<keyword evidence="8" id="KW-0560">Oxidoreductase</keyword>
<dbReference type="EMBL" id="FTOR01000001">
    <property type="protein sequence ID" value="SIS71775.1"/>
    <property type="molecule type" value="Genomic_DNA"/>
</dbReference>
<dbReference type="PANTHER" id="PTHR21496:SF0">
    <property type="entry name" value="RIESKE DOMAIN-CONTAINING PROTEIN"/>
    <property type="match status" value="1"/>
</dbReference>
<evidence type="ECO:0000256" key="1">
    <source>
        <dbReference type="ARBA" id="ARBA00022714"/>
    </source>
</evidence>
<sequence>MAKKITWHKLADAATELPWQSNNMLITEAGGKKITLGRTADNIFAFAHKCPHASGIMADGFMDAVGNVVCPLHRYKFNMQNGRNVTGEGYYLKTYVVEQRQDGIFVGIEESGLFSWLS</sequence>
<proteinExistence type="inferred from homology"/>
<dbReference type="AlphaFoldDB" id="A0A173MNZ0"/>